<dbReference type="RefSeq" id="WP_396676737.1">
    <property type="nucleotide sequence ID" value="NZ_JBIRPU010000002.1"/>
</dbReference>
<evidence type="ECO:0000313" key="3">
    <source>
        <dbReference type="EMBL" id="MFI0792112.1"/>
    </source>
</evidence>
<feature type="transmembrane region" description="Helical" evidence="2">
    <location>
        <begin position="125"/>
        <end position="145"/>
    </location>
</feature>
<comment type="caution">
    <text evidence="3">The sequence shown here is derived from an EMBL/GenBank/DDBJ whole genome shotgun (WGS) entry which is preliminary data.</text>
</comment>
<name>A0ABW7SIQ4_9ACTN</name>
<accession>A0ABW7SIQ4</accession>
<feature type="transmembrane region" description="Helical" evidence="2">
    <location>
        <begin position="91"/>
        <end position="113"/>
    </location>
</feature>
<keyword evidence="2" id="KW-0812">Transmembrane</keyword>
<organism evidence="3 4">
    <name type="scientific">Micromonospora rubida</name>
    <dbReference type="NCBI Taxonomy" id="2697657"/>
    <lineage>
        <taxon>Bacteria</taxon>
        <taxon>Bacillati</taxon>
        <taxon>Actinomycetota</taxon>
        <taxon>Actinomycetes</taxon>
        <taxon>Micromonosporales</taxon>
        <taxon>Micromonosporaceae</taxon>
        <taxon>Micromonospora</taxon>
    </lineage>
</organism>
<feature type="transmembrane region" description="Helical" evidence="2">
    <location>
        <begin position="165"/>
        <end position="187"/>
    </location>
</feature>
<feature type="transmembrane region" description="Helical" evidence="2">
    <location>
        <begin position="48"/>
        <end position="71"/>
    </location>
</feature>
<dbReference type="EMBL" id="JBIRPU010000002">
    <property type="protein sequence ID" value="MFI0792112.1"/>
    <property type="molecule type" value="Genomic_DNA"/>
</dbReference>
<protein>
    <recommendedName>
        <fullName evidence="5">DUF998 domain-containing protein</fullName>
    </recommendedName>
</protein>
<keyword evidence="4" id="KW-1185">Reference proteome</keyword>
<evidence type="ECO:0000313" key="4">
    <source>
        <dbReference type="Proteomes" id="UP001611075"/>
    </source>
</evidence>
<sequence length="256" mass="26155">MSQDLPIPRQDTRSDGIAVLEWGGPEPTPPGRAGRTLAGLGRDWRLPLLPASLGVAAAFASLVGEWMVLTVPNGGPEGNTTLRVPGGVSDIGGFGVGYLMGLFALAAAVALALRGTPAVRHNARVAGLALAAALLGVLVATAFSLDDSGQRTFFYSSEDGFRVDYGRGLVMAFAACALLTAALHLAGRVPAPGPPGRESAPVDGAGPADPEPEPEPGRWGWRGGTPRSGHDADLPPAPADLTVQPTLPFARPEPPA</sequence>
<evidence type="ECO:0008006" key="5">
    <source>
        <dbReference type="Google" id="ProtNLM"/>
    </source>
</evidence>
<reference evidence="3 4" key="1">
    <citation type="submission" date="2024-10" db="EMBL/GenBank/DDBJ databases">
        <title>The Natural Products Discovery Center: Release of the First 8490 Sequenced Strains for Exploring Actinobacteria Biosynthetic Diversity.</title>
        <authorList>
            <person name="Kalkreuter E."/>
            <person name="Kautsar S.A."/>
            <person name="Yang D."/>
            <person name="Bader C.D."/>
            <person name="Teijaro C.N."/>
            <person name="Fluegel L."/>
            <person name="Davis C.M."/>
            <person name="Simpson J.R."/>
            <person name="Lauterbach L."/>
            <person name="Steele A.D."/>
            <person name="Gui C."/>
            <person name="Meng S."/>
            <person name="Li G."/>
            <person name="Viehrig K."/>
            <person name="Ye F."/>
            <person name="Su P."/>
            <person name="Kiefer A.F."/>
            <person name="Nichols A."/>
            <person name="Cepeda A.J."/>
            <person name="Yan W."/>
            <person name="Fan B."/>
            <person name="Jiang Y."/>
            <person name="Adhikari A."/>
            <person name="Zheng C.-J."/>
            <person name="Schuster L."/>
            <person name="Cowan T.M."/>
            <person name="Smanski M.J."/>
            <person name="Chevrette M.G."/>
            <person name="De Carvalho L.P.S."/>
            <person name="Shen B."/>
        </authorList>
    </citation>
    <scope>NUCLEOTIDE SEQUENCE [LARGE SCALE GENOMIC DNA]</scope>
    <source>
        <strain evidence="3 4">NPDC021253</strain>
    </source>
</reference>
<keyword evidence="2" id="KW-1133">Transmembrane helix</keyword>
<evidence type="ECO:0000256" key="2">
    <source>
        <dbReference type="SAM" id="Phobius"/>
    </source>
</evidence>
<evidence type="ECO:0000256" key="1">
    <source>
        <dbReference type="SAM" id="MobiDB-lite"/>
    </source>
</evidence>
<keyword evidence="2" id="KW-0472">Membrane</keyword>
<feature type="region of interest" description="Disordered" evidence="1">
    <location>
        <begin position="192"/>
        <end position="256"/>
    </location>
</feature>
<gene>
    <name evidence="3" type="ORF">ACH4OY_05320</name>
</gene>
<proteinExistence type="predicted"/>
<dbReference type="Proteomes" id="UP001611075">
    <property type="component" value="Unassembled WGS sequence"/>
</dbReference>